<feature type="transmembrane region" description="Helical" evidence="1">
    <location>
        <begin position="110"/>
        <end position="129"/>
    </location>
</feature>
<dbReference type="AlphaFoldDB" id="A0A6P5WZS5"/>
<proteinExistence type="predicted"/>
<evidence type="ECO:0000313" key="3">
    <source>
        <dbReference type="RefSeq" id="XP_022721031.1"/>
    </source>
</evidence>
<reference evidence="3" key="1">
    <citation type="submission" date="2025-08" db="UniProtKB">
        <authorList>
            <consortium name="RefSeq"/>
        </authorList>
    </citation>
    <scope>IDENTIFICATION</scope>
    <source>
        <tissue evidence="3">Fruit stalk</tissue>
    </source>
</reference>
<organism evidence="2 3">
    <name type="scientific">Durio zibethinus</name>
    <name type="common">Durian</name>
    <dbReference type="NCBI Taxonomy" id="66656"/>
    <lineage>
        <taxon>Eukaryota</taxon>
        <taxon>Viridiplantae</taxon>
        <taxon>Streptophyta</taxon>
        <taxon>Embryophyta</taxon>
        <taxon>Tracheophyta</taxon>
        <taxon>Spermatophyta</taxon>
        <taxon>Magnoliopsida</taxon>
        <taxon>eudicotyledons</taxon>
        <taxon>Gunneridae</taxon>
        <taxon>Pentapetalae</taxon>
        <taxon>rosids</taxon>
        <taxon>malvids</taxon>
        <taxon>Malvales</taxon>
        <taxon>Malvaceae</taxon>
        <taxon>Helicteroideae</taxon>
        <taxon>Durio</taxon>
    </lineage>
</organism>
<dbReference type="OrthoDB" id="513929at2759"/>
<evidence type="ECO:0000256" key="1">
    <source>
        <dbReference type="SAM" id="Phobius"/>
    </source>
</evidence>
<keyword evidence="1" id="KW-1133">Transmembrane helix</keyword>
<sequence>MAASAVASGLCCSTLNLSRLNTTSKLKGSVKFLIDANKRSSTTLFQRSFLIRAVDSQTEEENPSLDESNAAFISQQDWNYLWQLGAGSAVGAAIIKYGSILFPEITRPNIFQALVMISTPVIIAVLLLMRQSRVKQ</sequence>
<accession>A0A6P5WZS5</accession>
<dbReference type="Proteomes" id="UP000515121">
    <property type="component" value="Unplaced"/>
</dbReference>
<feature type="transmembrane region" description="Helical" evidence="1">
    <location>
        <begin position="80"/>
        <end position="98"/>
    </location>
</feature>
<keyword evidence="1" id="KW-0472">Membrane</keyword>
<evidence type="ECO:0000313" key="2">
    <source>
        <dbReference type="Proteomes" id="UP000515121"/>
    </source>
</evidence>
<dbReference type="KEGG" id="dzi:111278671"/>
<dbReference type="GeneID" id="111278671"/>
<name>A0A6P5WZS5_DURZI</name>
<dbReference type="PANTHER" id="PTHR37224">
    <property type="entry name" value="OS02G0804400 PROTEIN"/>
    <property type="match status" value="1"/>
</dbReference>
<dbReference type="RefSeq" id="XP_022721031.1">
    <property type="nucleotide sequence ID" value="XM_022865296.1"/>
</dbReference>
<gene>
    <name evidence="3" type="primary">LOC111278671</name>
</gene>
<keyword evidence="2" id="KW-1185">Reference proteome</keyword>
<protein>
    <submittedName>
        <fullName evidence="3">Uncharacterized protein LOC111278671</fullName>
    </submittedName>
</protein>
<keyword evidence="1" id="KW-0812">Transmembrane</keyword>